<proteinExistence type="predicted"/>
<protein>
    <submittedName>
        <fullName evidence="1">Uncharacterized protein</fullName>
    </submittedName>
</protein>
<dbReference type="EMBL" id="CM031825">
    <property type="protein sequence ID" value="KAG6735074.1"/>
    <property type="molecule type" value="Genomic_DNA"/>
</dbReference>
<sequence length="114" mass="12856">MLCGFGNFLLSYRFFCTICFHESGLQQYLTQVGLLKEVEADSRGFRHSLGLCRIELELTWVLSLVGSDYTAGDNVYGDLIESSLQKLWRRLLLFGSQPKPLSVTGLACLVPLYK</sequence>
<reference evidence="1" key="1">
    <citation type="submission" date="2021-01" db="EMBL/GenBank/DDBJ databases">
        <authorList>
            <person name="Lovell J.T."/>
            <person name="Bentley N."/>
            <person name="Bhattarai G."/>
            <person name="Jenkins J.W."/>
            <person name="Sreedasyam A."/>
            <person name="Alarcon Y."/>
            <person name="Bock C."/>
            <person name="Boston L."/>
            <person name="Carlson J."/>
            <person name="Cervantes K."/>
            <person name="Clermont K."/>
            <person name="Krom N."/>
            <person name="Kubenka K."/>
            <person name="Mamidi S."/>
            <person name="Mattison C."/>
            <person name="Monteros M."/>
            <person name="Pisani C."/>
            <person name="Plott C."/>
            <person name="Rajasekar S."/>
            <person name="Rhein H.S."/>
            <person name="Rohla C."/>
            <person name="Song M."/>
            <person name="Hilaire R.S."/>
            <person name="Shu S."/>
            <person name="Wells L."/>
            <person name="Wang X."/>
            <person name="Webber J."/>
            <person name="Heerema R.J."/>
            <person name="Klein P."/>
            <person name="Conner P."/>
            <person name="Grauke L."/>
            <person name="Grimwood J."/>
            <person name="Schmutz J."/>
            <person name="Randall J.J."/>
        </authorList>
    </citation>
    <scope>NUCLEOTIDE SEQUENCE</scope>
    <source>
        <tissue evidence="1">Leaf</tissue>
    </source>
</reference>
<comment type="caution">
    <text evidence="1">The sequence shown here is derived from an EMBL/GenBank/DDBJ whole genome shotgun (WGS) entry which is preliminary data.</text>
</comment>
<evidence type="ECO:0000313" key="1">
    <source>
        <dbReference type="EMBL" id="KAG6735074.1"/>
    </source>
</evidence>
<dbReference type="AlphaFoldDB" id="A0A922G653"/>
<dbReference type="Proteomes" id="UP000811246">
    <property type="component" value="Chromosome 1"/>
</dbReference>
<name>A0A922G653_CARIL</name>
<organism evidence="1 2">
    <name type="scientific">Carya illinoinensis</name>
    <name type="common">Pecan</name>
    <dbReference type="NCBI Taxonomy" id="32201"/>
    <lineage>
        <taxon>Eukaryota</taxon>
        <taxon>Viridiplantae</taxon>
        <taxon>Streptophyta</taxon>
        <taxon>Embryophyta</taxon>
        <taxon>Tracheophyta</taxon>
        <taxon>Spermatophyta</taxon>
        <taxon>Magnoliopsida</taxon>
        <taxon>eudicotyledons</taxon>
        <taxon>Gunneridae</taxon>
        <taxon>Pentapetalae</taxon>
        <taxon>rosids</taxon>
        <taxon>fabids</taxon>
        <taxon>Fagales</taxon>
        <taxon>Juglandaceae</taxon>
        <taxon>Carya</taxon>
    </lineage>
</organism>
<evidence type="ECO:0000313" key="2">
    <source>
        <dbReference type="Proteomes" id="UP000811246"/>
    </source>
</evidence>
<gene>
    <name evidence="1" type="ORF">I3842_01G302500</name>
</gene>
<accession>A0A922G653</accession>